<feature type="domain" description="tRNA-specific 2-thiouridylase MnmA-like central" evidence="12">
    <location>
        <begin position="211"/>
        <end position="274"/>
    </location>
</feature>
<evidence type="ECO:0000256" key="2">
    <source>
        <dbReference type="ARBA" id="ARBA00022555"/>
    </source>
</evidence>
<dbReference type="GO" id="GO:0002143">
    <property type="term" value="P:tRNA wobble position uridine thiolation"/>
    <property type="evidence" value="ECO:0007669"/>
    <property type="project" value="TreeGrafter"/>
</dbReference>
<dbReference type="FunFam" id="2.40.30.10:FF:000023">
    <property type="entry name" value="tRNA-specific 2-thiouridylase MnmA"/>
    <property type="match status" value="1"/>
</dbReference>
<keyword evidence="4 10" id="KW-0819">tRNA processing</keyword>
<dbReference type="Gene3D" id="2.40.30.10">
    <property type="entry name" value="Translation factors"/>
    <property type="match status" value="1"/>
</dbReference>
<dbReference type="PANTHER" id="PTHR11933:SF5">
    <property type="entry name" value="MITOCHONDRIAL TRNA-SPECIFIC 2-THIOURIDYLASE 1"/>
    <property type="match status" value="1"/>
</dbReference>
<comment type="caution">
    <text evidence="10">Lacks conserved residue(s) required for the propagation of feature annotation.</text>
</comment>
<dbReference type="NCBIfam" id="TIGR00420">
    <property type="entry name" value="trmU"/>
    <property type="match status" value="1"/>
</dbReference>
<dbReference type="GO" id="GO:0000049">
    <property type="term" value="F:tRNA binding"/>
    <property type="evidence" value="ECO:0007669"/>
    <property type="project" value="UniProtKB-KW"/>
</dbReference>
<keyword evidence="5 10" id="KW-0547">Nucleotide-binding</keyword>
<feature type="site" description="Interaction with tRNA" evidence="10">
    <location>
        <position position="129"/>
    </location>
</feature>
<dbReference type="InterPro" id="IPR023382">
    <property type="entry name" value="MnmA-like_central_sf"/>
</dbReference>
<evidence type="ECO:0000259" key="12">
    <source>
        <dbReference type="Pfam" id="PF20259"/>
    </source>
</evidence>
<evidence type="ECO:0000256" key="9">
    <source>
        <dbReference type="ARBA" id="ARBA00051542"/>
    </source>
</evidence>
<evidence type="ECO:0000313" key="14">
    <source>
        <dbReference type="Proteomes" id="UP000019140"/>
    </source>
</evidence>
<evidence type="ECO:0000256" key="4">
    <source>
        <dbReference type="ARBA" id="ARBA00022694"/>
    </source>
</evidence>
<dbReference type="GO" id="GO:0005524">
    <property type="term" value="F:ATP binding"/>
    <property type="evidence" value="ECO:0007669"/>
    <property type="project" value="UniProtKB-KW"/>
</dbReference>
<dbReference type="Proteomes" id="UP000019140">
    <property type="component" value="Unassembled WGS sequence"/>
</dbReference>
<dbReference type="EC" id="2.8.1.13" evidence="10"/>
<feature type="active site" description="Cysteine persulfide intermediate" evidence="10">
    <location>
        <position position="201"/>
    </location>
</feature>
<proteinExistence type="inferred from homology"/>
<reference evidence="13 14" key="1">
    <citation type="journal article" date="2014" name="Nature">
        <title>An environmental bacterial taxon with a large and distinct metabolic repertoire.</title>
        <authorList>
            <person name="Wilson M.C."/>
            <person name="Mori T."/>
            <person name="Ruckert C."/>
            <person name="Uria A.R."/>
            <person name="Helf M.J."/>
            <person name="Takada K."/>
            <person name="Gernert C."/>
            <person name="Steffens U.A."/>
            <person name="Heycke N."/>
            <person name="Schmitt S."/>
            <person name="Rinke C."/>
            <person name="Helfrich E.J."/>
            <person name="Brachmann A.O."/>
            <person name="Gurgui C."/>
            <person name="Wakimoto T."/>
            <person name="Kracht M."/>
            <person name="Crusemann M."/>
            <person name="Hentschel U."/>
            <person name="Abe I."/>
            <person name="Matsunaga S."/>
            <person name="Kalinowski J."/>
            <person name="Takeyama H."/>
            <person name="Piel J."/>
        </authorList>
    </citation>
    <scope>NUCLEOTIDE SEQUENCE [LARGE SCALE GENOMIC DNA]</scope>
    <source>
        <strain evidence="14">TSY2</strain>
    </source>
</reference>
<keyword evidence="1 10" id="KW-0963">Cytoplasm</keyword>
<dbReference type="Pfam" id="PF20259">
    <property type="entry name" value="tRNA_Me_trans_M"/>
    <property type="match status" value="1"/>
</dbReference>
<accession>W4M864</accession>
<dbReference type="CDD" id="cd01998">
    <property type="entry name" value="MnmA_TRMU-like"/>
    <property type="match status" value="1"/>
</dbReference>
<comment type="similarity">
    <text evidence="10">Belongs to the MnmA/TRMU family.</text>
</comment>
<comment type="subcellular location">
    <subcellularLocation>
        <location evidence="10">Cytoplasm</location>
    </subcellularLocation>
</comment>
<dbReference type="PANTHER" id="PTHR11933">
    <property type="entry name" value="TRNA 5-METHYLAMINOMETHYL-2-THIOURIDYLATE -METHYLTRANSFERASE"/>
    <property type="match status" value="1"/>
</dbReference>
<comment type="function">
    <text evidence="10">Catalyzes the 2-thiolation of uridine at the wobble position (U34) of tRNA, leading to the formation of s(2)U34.</text>
</comment>
<feature type="binding site" evidence="10">
    <location>
        <position position="35"/>
    </location>
    <ligand>
        <name>ATP</name>
        <dbReference type="ChEBI" id="CHEBI:30616"/>
    </ligand>
</feature>
<comment type="caution">
    <text evidence="13">The sequence shown here is derived from an EMBL/GenBank/DDBJ whole genome shotgun (WGS) entry which is preliminary data.</text>
</comment>
<dbReference type="FunFam" id="2.30.30.280:FF:000001">
    <property type="entry name" value="tRNA-specific 2-thiouridylase MnmA"/>
    <property type="match status" value="1"/>
</dbReference>
<feature type="disulfide bond" description="Alternate" evidence="10">
    <location>
        <begin position="104"/>
        <end position="201"/>
    </location>
</feature>
<evidence type="ECO:0000256" key="8">
    <source>
        <dbReference type="ARBA" id="ARBA00023157"/>
    </source>
</evidence>
<evidence type="ECO:0000256" key="10">
    <source>
        <dbReference type="HAMAP-Rule" id="MF_00144"/>
    </source>
</evidence>
<organism evidence="13 14">
    <name type="scientific">Candidatus Entotheonella gemina</name>
    <dbReference type="NCBI Taxonomy" id="1429439"/>
    <lineage>
        <taxon>Bacteria</taxon>
        <taxon>Pseudomonadati</taxon>
        <taxon>Nitrospinota/Tectimicrobiota group</taxon>
        <taxon>Candidatus Tectimicrobiota</taxon>
        <taxon>Candidatus Entotheonellia</taxon>
        <taxon>Candidatus Entotheonellales</taxon>
        <taxon>Candidatus Entotheonellaceae</taxon>
        <taxon>Candidatus Entotheonella</taxon>
    </lineage>
</organism>
<feature type="site" description="Interaction with tRNA" evidence="10">
    <location>
        <position position="340"/>
    </location>
</feature>
<name>W4M864_9BACT</name>
<evidence type="ECO:0000256" key="6">
    <source>
        <dbReference type="ARBA" id="ARBA00022840"/>
    </source>
</evidence>
<dbReference type="GO" id="GO:0005737">
    <property type="term" value="C:cytoplasm"/>
    <property type="evidence" value="ECO:0007669"/>
    <property type="project" value="UniProtKB-SubCell"/>
</dbReference>
<protein>
    <recommendedName>
        <fullName evidence="10">tRNA-specific 2-thiouridylase MnmA</fullName>
        <ecNumber evidence="10">2.8.1.13</ecNumber>
    </recommendedName>
</protein>
<dbReference type="InterPro" id="IPR014729">
    <property type="entry name" value="Rossmann-like_a/b/a_fold"/>
</dbReference>
<dbReference type="NCBIfam" id="NF001138">
    <property type="entry name" value="PRK00143.1"/>
    <property type="match status" value="1"/>
</dbReference>
<keyword evidence="2 10" id="KW-0820">tRNA-binding</keyword>
<keyword evidence="14" id="KW-1185">Reference proteome</keyword>
<sequence>MVAERVVVAMSGGVDSSVAAALLHEQGYDVIGMTMKLWDGPETAETGHKTCCTLDDVSDARRVAAQLGIPFYVANFKAQFASHVMDYFTNAYRQGYTPNPCVQCNRYLKFTHLLHRARQLGARWVATGHYASVDRGEDGRYYLRRGRDANKDQSYFLFDMTQEQLHRTLLPLGQYDKKEVRAMASRWQLNVAAKAESQEICFIPDGDYRTFLRARLAPEEAQPGQMVNAAGAVVGAHQGLPFYTVGQRRGLGVAAGHPLYVTQVQPEQNRLVVGPRQEAMSETCTVERLNWLCPPPAQAIQTTVQIRYRHSPVAATVEPLDGNRARLVLREPQFAVTPGQAAVFYDGETVIGGGWICREAVSDG</sequence>
<dbReference type="SUPFAM" id="SSF52402">
    <property type="entry name" value="Adenine nucleotide alpha hydrolases-like"/>
    <property type="match status" value="1"/>
</dbReference>
<evidence type="ECO:0000256" key="3">
    <source>
        <dbReference type="ARBA" id="ARBA00022679"/>
    </source>
</evidence>
<keyword evidence="7 10" id="KW-0694">RNA-binding</keyword>
<keyword evidence="8 10" id="KW-1015">Disulfide bond</keyword>
<evidence type="ECO:0000256" key="1">
    <source>
        <dbReference type="ARBA" id="ARBA00022490"/>
    </source>
</evidence>
<feature type="binding site" evidence="10">
    <location>
        <position position="128"/>
    </location>
    <ligand>
        <name>ATP</name>
        <dbReference type="ChEBI" id="CHEBI:30616"/>
    </ligand>
</feature>
<evidence type="ECO:0000313" key="13">
    <source>
        <dbReference type="EMBL" id="ETX05807.1"/>
    </source>
</evidence>
<dbReference type="Gene3D" id="2.30.30.280">
    <property type="entry name" value="Adenine nucleotide alpha hydrolases-like domains"/>
    <property type="match status" value="1"/>
</dbReference>
<feature type="binding site" evidence="10">
    <location>
        <begin position="9"/>
        <end position="16"/>
    </location>
    <ligand>
        <name>ATP</name>
        <dbReference type="ChEBI" id="CHEBI:30616"/>
    </ligand>
</feature>
<feature type="region of interest" description="Interaction with tRNA" evidence="10">
    <location>
        <begin position="307"/>
        <end position="308"/>
    </location>
</feature>
<dbReference type="EMBL" id="AZHX01000860">
    <property type="protein sequence ID" value="ETX05807.1"/>
    <property type="molecule type" value="Genomic_DNA"/>
</dbReference>
<keyword evidence="6 10" id="KW-0067">ATP-binding</keyword>
<dbReference type="Pfam" id="PF03054">
    <property type="entry name" value="tRNA_Me_trans"/>
    <property type="match status" value="1"/>
</dbReference>
<dbReference type="Gene3D" id="3.40.50.620">
    <property type="entry name" value="HUPs"/>
    <property type="match status" value="1"/>
</dbReference>
<gene>
    <name evidence="10" type="primary">mnmA</name>
    <name evidence="13" type="ORF">ETSY2_20795</name>
</gene>
<evidence type="ECO:0000259" key="11">
    <source>
        <dbReference type="Pfam" id="PF20258"/>
    </source>
</evidence>
<keyword evidence="3 10" id="KW-0808">Transferase</keyword>
<comment type="catalytic activity">
    <reaction evidence="9 10">
        <text>S-sulfanyl-L-cysteinyl-[protein] + uridine(34) in tRNA + AH2 + ATP = 2-thiouridine(34) in tRNA + L-cysteinyl-[protein] + A + AMP + diphosphate + H(+)</text>
        <dbReference type="Rhea" id="RHEA:47032"/>
        <dbReference type="Rhea" id="RHEA-COMP:10131"/>
        <dbReference type="Rhea" id="RHEA-COMP:11726"/>
        <dbReference type="Rhea" id="RHEA-COMP:11727"/>
        <dbReference type="Rhea" id="RHEA-COMP:11728"/>
        <dbReference type="ChEBI" id="CHEBI:13193"/>
        <dbReference type="ChEBI" id="CHEBI:15378"/>
        <dbReference type="ChEBI" id="CHEBI:17499"/>
        <dbReference type="ChEBI" id="CHEBI:29950"/>
        <dbReference type="ChEBI" id="CHEBI:30616"/>
        <dbReference type="ChEBI" id="CHEBI:33019"/>
        <dbReference type="ChEBI" id="CHEBI:61963"/>
        <dbReference type="ChEBI" id="CHEBI:65315"/>
        <dbReference type="ChEBI" id="CHEBI:87170"/>
        <dbReference type="ChEBI" id="CHEBI:456215"/>
        <dbReference type="EC" id="2.8.1.13"/>
    </reaction>
</comment>
<dbReference type="InterPro" id="IPR046884">
    <property type="entry name" value="MnmA-like_central"/>
</dbReference>
<feature type="active site" description="Nucleophile" evidence="10">
    <location>
        <position position="104"/>
    </location>
</feature>
<dbReference type="HOGENOM" id="CLU_035188_0_0_7"/>
<dbReference type="FunFam" id="3.40.50.620:FF:000115">
    <property type="entry name" value="tRNA-specific 2-thiouridylase MnmA"/>
    <property type="match status" value="1"/>
</dbReference>
<dbReference type="InterPro" id="IPR046885">
    <property type="entry name" value="MnmA-like_C"/>
</dbReference>
<dbReference type="Pfam" id="PF20258">
    <property type="entry name" value="tRNA_Me_trans_C"/>
    <property type="match status" value="1"/>
</dbReference>
<dbReference type="HAMAP" id="MF_00144">
    <property type="entry name" value="tRNA_thiouridyl_MnmA"/>
    <property type="match status" value="1"/>
</dbReference>
<feature type="region of interest" description="Interaction with tRNA" evidence="10">
    <location>
        <begin position="151"/>
        <end position="153"/>
    </location>
</feature>
<dbReference type="GO" id="GO:0103016">
    <property type="term" value="F:tRNA-uridine 2-sulfurtransferase activity"/>
    <property type="evidence" value="ECO:0007669"/>
    <property type="project" value="UniProtKB-EC"/>
</dbReference>
<dbReference type="AlphaFoldDB" id="W4M864"/>
<dbReference type="InterPro" id="IPR004506">
    <property type="entry name" value="MnmA-like"/>
</dbReference>
<feature type="domain" description="tRNA-specific 2-thiouridylase MnmA-like C-terminal" evidence="11">
    <location>
        <begin position="282"/>
        <end position="356"/>
    </location>
</feature>
<evidence type="ECO:0000256" key="5">
    <source>
        <dbReference type="ARBA" id="ARBA00022741"/>
    </source>
</evidence>
<evidence type="ECO:0000256" key="7">
    <source>
        <dbReference type="ARBA" id="ARBA00022884"/>
    </source>
</evidence>
<dbReference type="PATRIC" id="fig|1429439.4.peg.3538"/>